<dbReference type="SUPFAM" id="SSF51445">
    <property type="entry name" value="(Trans)glycosidases"/>
    <property type="match status" value="1"/>
</dbReference>
<evidence type="ECO:0000313" key="10">
    <source>
        <dbReference type="Proteomes" id="UP000544110"/>
    </source>
</evidence>
<evidence type="ECO:0000256" key="7">
    <source>
        <dbReference type="SAM" id="SignalP"/>
    </source>
</evidence>
<gene>
    <name evidence="9" type="ORF">BJ989_002042</name>
</gene>
<evidence type="ECO:0000256" key="1">
    <source>
        <dbReference type="ARBA" id="ARBA00007754"/>
    </source>
</evidence>
<dbReference type="RefSeq" id="WP_179518133.1">
    <property type="nucleotide sequence ID" value="NZ_JACCAC010000001.1"/>
</dbReference>
<comment type="similarity">
    <text evidence="1 4">Belongs to the glycosyl hydrolase 26 family.</text>
</comment>
<evidence type="ECO:0000259" key="8">
    <source>
        <dbReference type="PROSITE" id="PS51764"/>
    </source>
</evidence>
<evidence type="ECO:0000256" key="5">
    <source>
        <dbReference type="SAM" id="MobiDB-lite"/>
    </source>
</evidence>
<evidence type="ECO:0000256" key="4">
    <source>
        <dbReference type="PROSITE-ProRule" id="PRU01100"/>
    </source>
</evidence>
<dbReference type="InterPro" id="IPR022790">
    <property type="entry name" value="GH26_dom"/>
</dbReference>
<dbReference type="AlphaFoldDB" id="A0A7Y9UKU2"/>
<dbReference type="GO" id="GO:0016985">
    <property type="term" value="F:mannan endo-1,4-beta-mannosidase activity"/>
    <property type="evidence" value="ECO:0007669"/>
    <property type="project" value="InterPro"/>
</dbReference>
<keyword evidence="2" id="KW-0378">Hydrolase</keyword>
<evidence type="ECO:0000313" key="9">
    <source>
        <dbReference type="EMBL" id="NYG55738.1"/>
    </source>
</evidence>
<dbReference type="InterPro" id="IPR000805">
    <property type="entry name" value="Glyco_hydro_26"/>
</dbReference>
<reference evidence="9 10" key="1">
    <citation type="submission" date="2020-07" db="EMBL/GenBank/DDBJ databases">
        <title>Sequencing the genomes of 1000 actinobacteria strains.</title>
        <authorList>
            <person name="Klenk H.-P."/>
        </authorList>
    </citation>
    <scope>NUCLEOTIDE SEQUENCE [LARGE SCALE GENOMIC DNA]</scope>
    <source>
        <strain evidence="9 10">DSM 24552</strain>
    </source>
</reference>
<sequence>MRPAHRLTRRTTALVAGLLAATLTATAASAALAAEPVQPEPGAPWFGPELDWEVDDGLAFADRLGSRVSLLSRPLTYPLDSAAWVELRDLAGQSADLGAVSVVSLYPEVPLDRLTRADAQVLARELAELSDRLGSRWLVRFAPEMNGTWYSWGQRPRAYKQAFRTVATEVHAAAGDQASMVWAPNYGAGYPFGGALGRVEQTPRSRVEQRELDTNYNQRLDPRDDPYLAYYPGDRHVDWVGLSMYRFGVDAQLGTNTLPGPREVEQRLRDEYGYGDDLGRPSFYERFAEGRDQPMLISTSALYNPGDSGPSPLEIKQSWWRQLVGAAAERPLVGAIAWLELARVEPEVGERVEWGATGRPAVAAAMRADLLDSAIDLGPVIEVDGRLDPELTAPEPEDAEEPTTDGTGAGEEAPSDGSTSGVSADTDEAPPGTQQTTAEQLGLGDDALAGAAVGAAAGAVAVMLAFFVAWRQRRRRMRPPWL</sequence>
<comment type="caution">
    <text evidence="9">The sequence shown here is derived from an EMBL/GenBank/DDBJ whole genome shotgun (WGS) entry which is preliminary data.</text>
</comment>
<feature type="domain" description="GH26" evidence="8">
    <location>
        <begin position="27"/>
        <end position="378"/>
    </location>
</feature>
<organism evidence="9 10">
    <name type="scientific">Nocardioides perillae</name>
    <dbReference type="NCBI Taxonomy" id="1119534"/>
    <lineage>
        <taxon>Bacteria</taxon>
        <taxon>Bacillati</taxon>
        <taxon>Actinomycetota</taxon>
        <taxon>Actinomycetes</taxon>
        <taxon>Propionibacteriales</taxon>
        <taxon>Nocardioidaceae</taxon>
        <taxon>Nocardioides</taxon>
    </lineage>
</organism>
<evidence type="ECO:0000256" key="3">
    <source>
        <dbReference type="ARBA" id="ARBA00023295"/>
    </source>
</evidence>
<keyword evidence="10" id="KW-1185">Reference proteome</keyword>
<feature type="signal peptide" evidence="7">
    <location>
        <begin position="1"/>
        <end position="33"/>
    </location>
</feature>
<keyword evidence="6" id="KW-0472">Membrane</keyword>
<accession>A0A7Y9UKU2</accession>
<feature type="region of interest" description="Disordered" evidence="5">
    <location>
        <begin position="389"/>
        <end position="437"/>
    </location>
</feature>
<feature type="chain" id="PRO_5031348946" description="GH26 domain-containing protein" evidence="7">
    <location>
        <begin position="34"/>
        <end position="482"/>
    </location>
</feature>
<dbReference type="InterPro" id="IPR017853">
    <property type="entry name" value="GH"/>
</dbReference>
<keyword evidence="3" id="KW-0326">Glycosidase</keyword>
<protein>
    <recommendedName>
        <fullName evidence="8">GH26 domain-containing protein</fullName>
    </recommendedName>
</protein>
<name>A0A7Y9UKU2_9ACTN</name>
<dbReference type="Proteomes" id="UP000544110">
    <property type="component" value="Unassembled WGS sequence"/>
</dbReference>
<proteinExistence type="inferred from homology"/>
<dbReference type="Gene3D" id="3.20.20.80">
    <property type="entry name" value="Glycosidases"/>
    <property type="match status" value="1"/>
</dbReference>
<feature type="transmembrane region" description="Helical" evidence="6">
    <location>
        <begin position="447"/>
        <end position="470"/>
    </location>
</feature>
<dbReference type="GO" id="GO:0006080">
    <property type="term" value="P:substituted mannan metabolic process"/>
    <property type="evidence" value="ECO:0007669"/>
    <property type="project" value="InterPro"/>
</dbReference>
<comment type="caution">
    <text evidence="4">Lacks conserved residue(s) required for the propagation of feature annotation.</text>
</comment>
<keyword evidence="6" id="KW-0812">Transmembrane</keyword>
<evidence type="ECO:0000256" key="6">
    <source>
        <dbReference type="SAM" id="Phobius"/>
    </source>
</evidence>
<keyword evidence="7" id="KW-0732">Signal</keyword>
<dbReference type="PROSITE" id="PS51764">
    <property type="entry name" value="GH26"/>
    <property type="match status" value="1"/>
</dbReference>
<dbReference type="EMBL" id="JACCAC010000001">
    <property type="protein sequence ID" value="NYG55738.1"/>
    <property type="molecule type" value="Genomic_DNA"/>
</dbReference>
<evidence type="ECO:0000256" key="2">
    <source>
        <dbReference type="ARBA" id="ARBA00022801"/>
    </source>
</evidence>
<dbReference type="PANTHER" id="PTHR40079">
    <property type="entry name" value="MANNAN ENDO-1,4-BETA-MANNOSIDASE E-RELATED"/>
    <property type="match status" value="1"/>
</dbReference>
<dbReference type="PANTHER" id="PTHR40079:SF4">
    <property type="entry name" value="GH26 DOMAIN-CONTAINING PROTEIN-RELATED"/>
    <property type="match status" value="1"/>
</dbReference>
<keyword evidence="6" id="KW-1133">Transmembrane helix</keyword>